<keyword evidence="6" id="KW-1185">Reference proteome</keyword>
<evidence type="ECO:0000313" key="6">
    <source>
        <dbReference type="Proteomes" id="UP000294887"/>
    </source>
</evidence>
<dbReference type="AlphaFoldDB" id="A0A4R1F0R8"/>
<dbReference type="PANTHER" id="PTHR31756:SF3">
    <property type="entry name" value="PYRUVATE, PHOSPHATE DIKINASE REGULATORY PROTEIN 1, CHLOROPLASTIC"/>
    <property type="match status" value="1"/>
</dbReference>
<name>A0A4R1F0R8_9GAMM</name>
<keyword evidence="1" id="KW-0723">Serine/threonine-protein kinase</keyword>
<dbReference type="NCBIfam" id="NF003742">
    <property type="entry name" value="PRK05339.1"/>
    <property type="match status" value="1"/>
</dbReference>
<dbReference type="InterPro" id="IPR005177">
    <property type="entry name" value="Kinase-pyrophosphorylase"/>
</dbReference>
<accession>A0A4R1F0R8</accession>
<evidence type="ECO:0000256" key="1">
    <source>
        <dbReference type="ARBA" id="ARBA00022527"/>
    </source>
</evidence>
<gene>
    <name evidence="5" type="ORF">EV695_1348</name>
</gene>
<evidence type="ECO:0000256" key="3">
    <source>
        <dbReference type="ARBA" id="ARBA00022741"/>
    </source>
</evidence>
<organism evidence="5 6">
    <name type="scientific">Cocleimonas flava</name>
    <dbReference type="NCBI Taxonomy" id="634765"/>
    <lineage>
        <taxon>Bacteria</taxon>
        <taxon>Pseudomonadati</taxon>
        <taxon>Pseudomonadota</taxon>
        <taxon>Gammaproteobacteria</taxon>
        <taxon>Thiotrichales</taxon>
        <taxon>Thiotrichaceae</taxon>
        <taxon>Cocleimonas</taxon>
    </lineage>
</organism>
<dbReference type="GO" id="GO:0004674">
    <property type="term" value="F:protein serine/threonine kinase activity"/>
    <property type="evidence" value="ECO:0007669"/>
    <property type="project" value="UniProtKB-KW"/>
</dbReference>
<evidence type="ECO:0000256" key="4">
    <source>
        <dbReference type="ARBA" id="ARBA00022777"/>
    </source>
</evidence>
<evidence type="ECO:0000313" key="5">
    <source>
        <dbReference type="EMBL" id="TCJ86850.1"/>
    </source>
</evidence>
<dbReference type="EMBL" id="SMFQ01000003">
    <property type="protein sequence ID" value="TCJ86850.1"/>
    <property type="molecule type" value="Genomic_DNA"/>
</dbReference>
<dbReference type="OrthoDB" id="9782201at2"/>
<dbReference type="PANTHER" id="PTHR31756">
    <property type="entry name" value="PYRUVATE, PHOSPHATE DIKINASE REGULATORY PROTEIN 1, CHLOROPLASTIC"/>
    <property type="match status" value="1"/>
</dbReference>
<dbReference type="RefSeq" id="WP_131905181.1">
    <property type="nucleotide sequence ID" value="NZ_BAAAFU010000004.1"/>
</dbReference>
<keyword evidence="3" id="KW-0547">Nucleotide-binding</keyword>
<keyword evidence="2" id="KW-0808">Transferase</keyword>
<dbReference type="Proteomes" id="UP000294887">
    <property type="component" value="Unassembled WGS sequence"/>
</dbReference>
<keyword evidence="4" id="KW-0418">Kinase</keyword>
<protein>
    <submittedName>
        <fullName evidence="5">Uncharacterized protein</fullName>
    </submittedName>
</protein>
<comment type="caution">
    <text evidence="5">The sequence shown here is derived from an EMBL/GenBank/DDBJ whole genome shotgun (WGS) entry which is preliminary data.</text>
</comment>
<dbReference type="GO" id="GO:0005524">
    <property type="term" value="F:ATP binding"/>
    <property type="evidence" value="ECO:0007669"/>
    <property type="project" value="InterPro"/>
</dbReference>
<sequence>MINSRQRTVFIVSESTGITAETMAHSLLSQFPHLEFTYHQRSFVDTEEKAHELAKEIYEVGESQGFRPLVFATMPETNINDILASANCHYYEIFESFLDKIGHDLHTEPTRESGLSHGMINHKTYDARIDALNFTLKHDDAMVLKTIGESDIIIIGVSRSGKTPTSLYLALKFGIKVANYPITEDDFEKNELPQVLLDNKHKIFATSIKAKRLMQIREKRIPNSEYSSLKTCKAEIAKANKLYKKYGFVPMDVTKRSIEELAAQIIKTFKGKQDITLTPSTDI</sequence>
<reference evidence="5 6" key="1">
    <citation type="submission" date="2019-03" db="EMBL/GenBank/DDBJ databases">
        <title>Genomic Encyclopedia of Type Strains, Phase IV (KMG-IV): sequencing the most valuable type-strain genomes for metagenomic binning, comparative biology and taxonomic classification.</title>
        <authorList>
            <person name="Goeker M."/>
        </authorList>
    </citation>
    <scope>NUCLEOTIDE SEQUENCE [LARGE SCALE GENOMIC DNA]</scope>
    <source>
        <strain evidence="5 6">DSM 24830</strain>
    </source>
</reference>
<dbReference type="Pfam" id="PF03618">
    <property type="entry name" value="Kinase-PPPase"/>
    <property type="match status" value="1"/>
</dbReference>
<proteinExistence type="predicted"/>
<evidence type="ECO:0000256" key="2">
    <source>
        <dbReference type="ARBA" id="ARBA00022679"/>
    </source>
</evidence>